<evidence type="ECO:0000256" key="1">
    <source>
        <dbReference type="SAM" id="MobiDB-lite"/>
    </source>
</evidence>
<dbReference type="EMBL" id="JACGWO010000013">
    <property type="protein sequence ID" value="KAK4412894.1"/>
    <property type="molecule type" value="Genomic_DNA"/>
</dbReference>
<dbReference type="PANTHER" id="PTHR38223:SF4">
    <property type="match status" value="1"/>
</dbReference>
<feature type="compositionally biased region" description="Polar residues" evidence="1">
    <location>
        <begin position="99"/>
        <end position="109"/>
    </location>
</feature>
<dbReference type="Proteomes" id="UP001293254">
    <property type="component" value="Unassembled WGS sequence"/>
</dbReference>
<evidence type="ECO:0000313" key="2">
    <source>
        <dbReference type="EMBL" id="KAK4412894.1"/>
    </source>
</evidence>
<proteinExistence type="predicted"/>
<dbReference type="AlphaFoldDB" id="A0AAE2C8F0"/>
<reference evidence="2" key="1">
    <citation type="submission" date="2020-06" db="EMBL/GenBank/DDBJ databases">
        <authorList>
            <person name="Li T."/>
            <person name="Hu X."/>
            <person name="Zhang T."/>
            <person name="Song X."/>
            <person name="Zhang H."/>
            <person name="Dai N."/>
            <person name="Sheng W."/>
            <person name="Hou X."/>
            <person name="Wei L."/>
        </authorList>
    </citation>
    <scope>NUCLEOTIDE SEQUENCE</scope>
    <source>
        <strain evidence="2">3651</strain>
        <tissue evidence="2">Leaf</tissue>
    </source>
</reference>
<evidence type="ECO:0000313" key="3">
    <source>
        <dbReference type="Proteomes" id="UP001293254"/>
    </source>
</evidence>
<sequence>MAGMQYYFFPTDFYYPKPSPSHPADHDISHVQNQQVLPTVIQRPVGETDAAVRKNVVLKVPALRMISHVPPTRKPASTRIVLYNSFPLQESTAAATTTGSPADQVSLIKSNDGPEDLRLSNS</sequence>
<accession>A0AAE2C8F0</accession>
<name>A0AAE2C8F0_9LAMI</name>
<keyword evidence="3" id="KW-1185">Reference proteome</keyword>
<comment type="caution">
    <text evidence="2">The sequence shown here is derived from an EMBL/GenBank/DDBJ whole genome shotgun (WGS) entry which is preliminary data.</text>
</comment>
<organism evidence="2 3">
    <name type="scientific">Sesamum alatum</name>
    <dbReference type="NCBI Taxonomy" id="300844"/>
    <lineage>
        <taxon>Eukaryota</taxon>
        <taxon>Viridiplantae</taxon>
        <taxon>Streptophyta</taxon>
        <taxon>Embryophyta</taxon>
        <taxon>Tracheophyta</taxon>
        <taxon>Spermatophyta</taxon>
        <taxon>Magnoliopsida</taxon>
        <taxon>eudicotyledons</taxon>
        <taxon>Gunneridae</taxon>
        <taxon>Pentapetalae</taxon>
        <taxon>asterids</taxon>
        <taxon>lamiids</taxon>
        <taxon>Lamiales</taxon>
        <taxon>Pedaliaceae</taxon>
        <taxon>Sesamum</taxon>
    </lineage>
</organism>
<feature type="region of interest" description="Disordered" evidence="1">
    <location>
        <begin position="94"/>
        <end position="122"/>
    </location>
</feature>
<protein>
    <submittedName>
        <fullName evidence="2">Uncharacterized protein</fullName>
    </submittedName>
</protein>
<reference evidence="2" key="2">
    <citation type="journal article" date="2024" name="Plant">
        <title>Genomic evolution and insights into agronomic trait innovations of Sesamum species.</title>
        <authorList>
            <person name="Miao H."/>
            <person name="Wang L."/>
            <person name="Qu L."/>
            <person name="Liu H."/>
            <person name="Sun Y."/>
            <person name="Le M."/>
            <person name="Wang Q."/>
            <person name="Wei S."/>
            <person name="Zheng Y."/>
            <person name="Lin W."/>
            <person name="Duan Y."/>
            <person name="Cao H."/>
            <person name="Xiong S."/>
            <person name="Wang X."/>
            <person name="Wei L."/>
            <person name="Li C."/>
            <person name="Ma Q."/>
            <person name="Ju M."/>
            <person name="Zhao R."/>
            <person name="Li G."/>
            <person name="Mu C."/>
            <person name="Tian Q."/>
            <person name="Mei H."/>
            <person name="Zhang T."/>
            <person name="Gao T."/>
            <person name="Zhang H."/>
        </authorList>
    </citation>
    <scope>NUCLEOTIDE SEQUENCE</scope>
    <source>
        <strain evidence="2">3651</strain>
    </source>
</reference>
<dbReference type="PANTHER" id="PTHR38223">
    <property type="match status" value="1"/>
</dbReference>
<gene>
    <name evidence="2" type="ORF">Salat_2936600</name>
</gene>